<organism evidence="2 3">
    <name type="scientific">Aspergillus lucknowensis</name>
    <dbReference type="NCBI Taxonomy" id="176173"/>
    <lineage>
        <taxon>Eukaryota</taxon>
        <taxon>Fungi</taxon>
        <taxon>Dikarya</taxon>
        <taxon>Ascomycota</taxon>
        <taxon>Pezizomycotina</taxon>
        <taxon>Eurotiomycetes</taxon>
        <taxon>Eurotiomycetidae</taxon>
        <taxon>Eurotiales</taxon>
        <taxon>Aspergillaceae</taxon>
        <taxon>Aspergillus</taxon>
        <taxon>Aspergillus subgen. Nidulantes</taxon>
    </lineage>
</organism>
<evidence type="ECO:0000313" key="2">
    <source>
        <dbReference type="EMBL" id="KAL2868396.1"/>
    </source>
</evidence>
<dbReference type="GeneID" id="98150240"/>
<feature type="compositionally biased region" description="Polar residues" evidence="1">
    <location>
        <begin position="8"/>
        <end position="26"/>
    </location>
</feature>
<keyword evidence="3" id="KW-1185">Reference proteome</keyword>
<evidence type="ECO:0000313" key="3">
    <source>
        <dbReference type="Proteomes" id="UP001610432"/>
    </source>
</evidence>
<dbReference type="EMBL" id="JBFXLQ010000014">
    <property type="protein sequence ID" value="KAL2868396.1"/>
    <property type="molecule type" value="Genomic_DNA"/>
</dbReference>
<dbReference type="Proteomes" id="UP001610432">
    <property type="component" value="Unassembled WGS sequence"/>
</dbReference>
<proteinExistence type="predicted"/>
<dbReference type="RefSeq" id="XP_070887375.1">
    <property type="nucleotide sequence ID" value="XM_071035168.1"/>
</dbReference>
<accession>A0ABR4LV21</accession>
<reference evidence="2 3" key="1">
    <citation type="submission" date="2024-07" db="EMBL/GenBank/DDBJ databases">
        <title>Section-level genome sequencing and comparative genomics of Aspergillus sections Usti and Cavernicolus.</title>
        <authorList>
            <consortium name="Lawrence Berkeley National Laboratory"/>
            <person name="Nybo J.L."/>
            <person name="Vesth T.C."/>
            <person name="Theobald S."/>
            <person name="Frisvad J.C."/>
            <person name="Larsen T.O."/>
            <person name="Kjaerboelling I."/>
            <person name="Rothschild-Mancinelli K."/>
            <person name="Lyhne E.K."/>
            <person name="Kogle M.E."/>
            <person name="Barry K."/>
            <person name="Clum A."/>
            <person name="Na H."/>
            <person name="Ledsgaard L."/>
            <person name="Lin J."/>
            <person name="Lipzen A."/>
            <person name="Kuo A."/>
            <person name="Riley R."/>
            <person name="Mondo S."/>
            <person name="Labutti K."/>
            <person name="Haridas S."/>
            <person name="Pangalinan J."/>
            <person name="Salamov A.A."/>
            <person name="Simmons B.A."/>
            <person name="Magnuson J.K."/>
            <person name="Chen J."/>
            <person name="Drula E."/>
            <person name="Henrissat B."/>
            <person name="Wiebenga A."/>
            <person name="Lubbers R.J."/>
            <person name="Gomes A.C."/>
            <person name="Macurrencykelacurrency M.R."/>
            <person name="Stajich J."/>
            <person name="Grigoriev I.V."/>
            <person name="Mortensen U.H."/>
            <person name="De Vries R.P."/>
            <person name="Baker S.E."/>
            <person name="Andersen M.R."/>
        </authorList>
    </citation>
    <scope>NUCLEOTIDE SEQUENCE [LARGE SCALE GENOMIC DNA]</scope>
    <source>
        <strain evidence="2 3">CBS 449.75</strain>
    </source>
</reference>
<evidence type="ECO:0000256" key="1">
    <source>
        <dbReference type="SAM" id="MobiDB-lite"/>
    </source>
</evidence>
<protein>
    <submittedName>
        <fullName evidence="2">Uncharacterized protein</fullName>
    </submittedName>
</protein>
<comment type="caution">
    <text evidence="2">The sequence shown here is derived from an EMBL/GenBank/DDBJ whole genome shotgun (WGS) entry which is preliminary data.</text>
</comment>
<sequence length="215" mass="23622">MDTENTVDAETQHMQKSPSRTGSSVQRRGMCTVQGSVSLSWLAACSVSSPASLESPQEVSDADLAESKTDGWSKEPTNSSKNLRYPRKKRKGGRNQNTLENYLCIIQDFAFSSAACQLWEEWPFPLVGPSARDGDCEPGGSTPVPKWFQVPTTNTPLVDLAELFPGCLKLSHPFHDALLSRKGQFHSRMTRTSLLSACRSRTGFVKVESLDSNHG</sequence>
<name>A0ABR4LV21_9EURO</name>
<feature type="region of interest" description="Disordered" evidence="1">
    <location>
        <begin position="52"/>
        <end position="92"/>
    </location>
</feature>
<feature type="region of interest" description="Disordered" evidence="1">
    <location>
        <begin position="1"/>
        <end position="28"/>
    </location>
</feature>
<gene>
    <name evidence="2" type="ORF">BJX67DRAFT_56331</name>
</gene>